<dbReference type="OrthoDB" id="430637at2759"/>
<keyword evidence="8" id="KW-0472">Membrane</keyword>
<dbReference type="SUPFAM" id="SSF58038">
    <property type="entry name" value="SNARE fusion complex"/>
    <property type="match status" value="1"/>
</dbReference>
<evidence type="ECO:0000256" key="5">
    <source>
        <dbReference type="ARBA" id="ARBA00022927"/>
    </source>
</evidence>
<sequence>MSNYDWDSHNRQAMLEGRQILERTTASLARSNQIAIDTENTGTEILTELDSQREALLRTSERLDNANDGLSASGFAYDLPSMKKNLQRPKIPSNNNWFITDMEKSKK</sequence>
<evidence type="ECO:0000256" key="4">
    <source>
        <dbReference type="ARBA" id="ARBA00022692"/>
    </source>
</evidence>
<dbReference type="EMBL" id="JADBJN010000001">
    <property type="protein sequence ID" value="KAG5680902.1"/>
    <property type="molecule type" value="Genomic_DNA"/>
</dbReference>
<dbReference type="AlphaFoldDB" id="A0A9J6CH33"/>
<accession>A0A9J6CH33</accession>
<evidence type="ECO:0000256" key="8">
    <source>
        <dbReference type="ARBA" id="ARBA00023136"/>
    </source>
</evidence>
<protein>
    <recommendedName>
        <fullName evidence="11">t-SNARE coiled-coil homology domain-containing protein</fullName>
    </recommendedName>
</protein>
<name>A0A9J6CH33_POLVA</name>
<evidence type="ECO:0008006" key="11">
    <source>
        <dbReference type="Google" id="ProtNLM"/>
    </source>
</evidence>
<dbReference type="CDD" id="cd15890">
    <property type="entry name" value="SNARE_Vti1b"/>
    <property type="match status" value="1"/>
</dbReference>
<dbReference type="FunFam" id="1.20.5.110:FF:000002">
    <property type="entry name" value="Vesicle transport through interaction with t-SNAREsB"/>
    <property type="match status" value="1"/>
</dbReference>
<comment type="caution">
    <text evidence="9">The sequence shown here is derived from an EMBL/GenBank/DDBJ whole genome shotgun (WGS) entry which is preliminary data.</text>
</comment>
<keyword evidence="7" id="KW-0175">Coiled coil</keyword>
<dbReference type="GO" id="GO:0015031">
    <property type="term" value="P:protein transport"/>
    <property type="evidence" value="ECO:0007669"/>
    <property type="project" value="UniProtKB-KW"/>
</dbReference>
<evidence type="ECO:0000256" key="2">
    <source>
        <dbReference type="ARBA" id="ARBA00006108"/>
    </source>
</evidence>
<comment type="similarity">
    <text evidence="2">Belongs to the VTI1 family.</text>
</comment>
<evidence type="ECO:0000256" key="6">
    <source>
        <dbReference type="ARBA" id="ARBA00022989"/>
    </source>
</evidence>
<comment type="subcellular location">
    <subcellularLocation>
        <location evidence="1">Membrane</location>
        <topology evidence="1">Single-pass type IV membrane protein</topology>
    </subcellularLocation>
</comment>
<keyword evidence="5" id="KW-0653">Protein transport</keyword>
<dbReference type="Pfam" id="PF12352">
    <property type="entry name" value="V-SNARE_C"/>
    <property type="match status" value="1"/>
</dbReference>
<dbReference type="GO" id="GO:0005737">
    <property type="term" value="C:cytoplasm"/>
    <property type="evidence" value="ECO:0007669"/>
    <property type="project" value="UniProtKB-ARBA"/>
</dbReference>
<evidence type="ECO:0000256" key="1">
    <source>
        <dbReference type="ARBA" id="ARBA00004211"/>
    </source>
</evidence>
<keyword evidence="10" id="KW-1185">Reference proteome</keyword>
<evidence type="ECO:0000313" key="10">
    <source>
        <dbReference type="Proteomes" id="UP001107558"/>
    </source>
</evidence>
<evidence type="ECO:0000313" key="9">
    <source>
        <dbReference type="EMBL" id="KAG5680902.1"/>
    </source>
</evidence>
<dbReference type="Gene3D" id="1.20.5.110">
    <property type="match status" value="1"/>
</dbReference>
<keyword evidence="6" id="KW-1133">Transmembrane helix</keyword>
<reference evidence="9" key="1">
    <citation type="submission" date="2021-03" db="EMBL/GenBank/DDBJ databases">
        <title>Chromosome level genome of the anhydrobiotic midge Polypedilum vanderplanki.</title>
        <authorList>
            <person name="Yoshida Y."/>
            <person name="Kikawada T."/>
            <person name="Gusev O."/>
        </authorList>
    </citation>
    <scope>NUCLEOTIDE SEQUENCE</scope>
    <source>
        <strain evidence="9">NIAS01</strain>
        <tissue evidence="9">Whole body or cell culture</tissue>
    </source>
</reference>
<gene>
    <name evidence="9" type="ORF">PVAND_010381</name>
</gene>
<dbReference type="Proteomes" id="UP001107558">
    <property type="component" value="Chromosome 1"/>
</dbReference>
<evidence type="ECO:0000256" key="7">
    <source>
        <dbReference type="ARBA" id="ARBA00023054"/>
    </source>
</evidence>
<dbReference type="GO" id="GO:0016020">
    <property type="term" value="C:membrane"/>
    <property type="evidence" value="ECO:0007669"/>
    <property type="project" value="UniProtKB-SubCell"/>
</dbReference>
<evidence type="ECO:0000256" key="3">
    <source>
        <dbReference type="ARBA" id="ARBA00022448"/>
    </source>
</evidence>
<keyword evidence="4" id="KW-0812">Transmembrane</keyword>
<proteinExistence type="inferred from homology"/>
<organism evidence="9 10">
    <name type="scientific">Polypedilum vanderplanki</name>
    <name type="common">Sleeping chironomid midge</name>
    <dbReference type="NCBI Taxonomy" id="319348"/>
    <lineage>
        <taxon>Eukaryota</taxon>
        <taxon>Metazoa</taxon>
        <taxon>Ecdysozoa</taxon>
        <taxon>Arthropoda</taxon>
        <taxon>Hexapoda</taxon>
        <taxon>Insecta</taxon>
        <taxon>Pterygota</taxon>
        <taxon>Neoptera</taxon>
        <taxon>Endopterygota</taxon>
        <taxon>Diptera</taxon>
        <taxon>Nematocera</taxon>
        <taxon>Chironomoidea</taxon>
        <taxon>Chironomidae</taxon>
        <taxon>Chironominae</taxon>
        <taxon>Polypedilum</taxon>
        <taxon>Polypedilum</taxon>
    </lineage>
</organism>
<keyword evidence="3" id="KW-0813">Transport</keyword>